<dbReference type="EMBL" id="KU821057">
    <property type="protein sequence ID" value="ANO58543.1"/>
    <property type="molecule type" value="Genomic_DNA"/>
</dbReference>
<dbReference type="RefSeq" id="WP_194965471.1">
    <property type="nucleotide sequence ID" value="NZ_JBIUDD010000020.1"/>
</dbReference>
<accession>A0A1B0Z2M7</accession>
<organism evidence="1">
    <name type="scientific">Lactococcus garvieae</name>
    <dbReference type="NCBI Taxonomy" id="1363"/>
    <lineage>
        <taxon>Bacteria</taxon>
        <taxon>Bacillati</taxon>
        <taxon>Bacillota</taxon>
        <taxon>Bacilli</taxon>
        <taxon>Lactobacillales</taxon>
        <taxon>Streptococcaceae</taxon>
        <taxon>Lactococcus</taxon>
    </lineage>
</organism>
<gene>
    <name evidence="1" type="primary">gakB</name>
</gene>
<name>A0A1B0Z2M7_9LACT</name>
<reference evidence="1" key="1">
    <citation type="journal article" date="2016" name="Appl. Environ. Microbiol.">
        <title>Novel Group of Leaderless Multipeptide Bacteriocins from Gram-Positive Bacteria.</title>
        <authorList>
            <person name="Ovchinnikov K.V."/>
            <person name="Chi H."/>
            <person name="Mehmeti I."/>
            <person name="Holo H."/>
            <person name="Nes I.F."/>
            <person name="Diep D.B."/>
        </authorList>
    </citation>
    <scope>NUCLEOTIDE SEQUENCE</scope>
    <source>
        <strain evidence="1">KS1546</strain>
    </source>
</reference>
<proteinExistence type="predicted"/>
<dbReference type="NCBIfam" id="NF038165">
    <property type="entry name" value="garvicinKS_B"/>
    <property type="match status" value="1"/>
</dbReference>
<sequence length="34" mass="3161">MGAIIKAGAKIIGKGLLGGAAGGATYGGLKKIFG</sequence>
<evidence type="ECO:0000313" key="1">
    <source>
        <dbReference type="EMBL" id="ANO58543.1"/>
    </source>
</evidence>
<dbReference type="AlphaFoldDB" id="A0A1B0Z2M7"/>
<protein>
    <submittedName>
        <fullName evidence="1">Garvicin KS peptide B</fullName>
    </submittedName>
</protein>